<proteinExistence type="predicted"/>
<dbReference type="Proteomes" id="UP000176917">
    <property type="component" value="Unassembled WGS sequence"/>
</dbReference>
<organism evidence="1 2">
    <name type="scientific">Candidatus Wildermuthbacteria bacterium RIFCSPLOWO2_01_FULL_48_16</name>
    <dbReference type="NCBI Taxonomy" id="1802461"/>
    <lineage>
        <taxon>Bacteria</taxon>
        <taxon>Candidatus Wildermuthiibacteriota</taxon>
    </lineage>
</organism>
<dbReference type="EMBL" id="MHUG01000024">
    <property type="protein sequence ID" value="OHA72732.1"/>
    <property type="molecule type" value="Genomic_DNA"/>
</dbReference>
<comment type="caution">
    <text evidence="1">The sequence shown here is derived from an EMBL/GenBank/DDBJ whole genome shotgun (WGS) entry which is preliminary data.</text>
</comment>
<name>A0A1G2RKA0_9BACT</name>
<gene>
    <name evidence="1" type="ORF">A3B24_00645</name>
</gene>
<reference evidence="1 2" key="1">
    <citation type="journal article" date="2016" name="Nat. Commun.">
        <title>Thousands of microbial genomes shed light on interconnected biogeochemical processes in an aquifer system.</title>
        <authorList>
            <person name="Anantharaman K."/>
            <person name="Brown C.T."/>
            <person name="Hug L.A."/>
            <person name="Sharon I."/>
            <person name="Castelle C.J."/>
            <person name="Probst A.J."/>
            <person name="Thomas B.C."/>
            <person name="Singh A."/>
            <person name="Wilkins M.J."/>
            <person name="Karaoz U."/>
            <person name="Brodie E.L."/>
            <person name="Williams K.H."/>
            <person name="Hubbard S.S."/>
            <person name="Banfield J.F."/>
        </authorList>
    </citation>
    <scope>NUCLEOTIDE SEQUENCE [LARGE SCALE GENOMIC DNA]</scope>
</reference>
<evidence type="ECO:0000313" key="2">
    <source>
        <dbReference type="Proteomes" id="UP000176917"/>
    </source>
</evidence>
<dbReference type="AlphaFoldDB" id="A0A1G2RKA0"/>
<evidence type="ECO:0000313" key="1">
    <source>
        <dbReference type="EMBL" id="OHA72732.1"/>
    </source>
</evidence>
<accession>A0A1G2RKA0</accession>
<protein>
    <submittedName>
        <fullName evidence="1">Uncharacterized protein</fullName>
    </submittedName>
</protein>
<sequence length="108" mass="11778">MDNILVITHNGKMPADGGLRLGYQVGPWVQPIAGGPLRFVGTPAPAVPRRVPGVEFSKLQLLGPGLNPRCTICKDQYSYSFPVAKMTDEGMKTLFRCTRCDGLMRSRG</sequence>
<dbReference type="STRING" id="1802461.A3B24_00645"/>